<feature type="compositionally biased region" description="Low complexity" evidence="2">
    <location>
        <begin position="575"/>
        <end position="586"/>
    </location>
</feature>
<evidence type="ECO:0000259" key="3">
    <source>
        <dbReference type="PROSITE" id="PS50048"/>
    </source>
</evidence>
<evidence type="ECO:0000313" key="5">
    <source>
        <dbReference type="Proteomes" id="UP000277580"/>
    </source>
</evidence>
<reference evidence="4 5" key="1">
    <citation type="journal article" date="2018" name="Nat. Ecol. Evol.">
        <title>Pezizomycetes genomes reveal the molecular basis of ectomycorrhizal truffle lifestyle.</title>
        <authorList>
            <person name="Murat C."/>
            <person name="Payen T."/>
            <person name="Noel B."/>
            <person name="Kuo A."/>
            <person name="Morin E."/>
            <person name="Chen J."/>
            <person name="Kohler A."/>
            <person name="Krizsan K."/>
            <person name="Balestrini R."/>
            <person name="Da Silva C."/>
            <person name="Montanini B."/>
            <person name="Hainaut M."/>
            <person name="Levati E."/>
            <person name="Barry K.W."/>
            <person name="Belfiori B."/>
            <person name="Cichocki N."/>
            <person name="Clum A."/>
            <person name="Dockter R.B."/>
            <person name="Fauchery L."/>
            <person name="Guy J."/>
            <person name="Iotti M."/>
            <person name="Le Tacon F."/>
            <person name="Lindquist E.A."/>
            <person name="Lipzen A."/>
            <person name="Malagnac F."/>
            <person name="Mello A."/>
            <person name="Molinier V."/>
            <person name="Miyauchi S."/>
            <person name="Poulain J."/>
            <person name="Riccioni C."/>
            <person name="Rubini A."/>
            <person name="Sitrit Y."/>
            <person name="Splivallo R."/>
            <person name="Traeger S."/>
            <person name="Wang M."/>
            <person name="Zifcakova L."/>
            <person name="Wipf D."/>
            <person name="Zambonelli A."/>
            <person name="Paolocci F."/>
            <person name="Nowrousian M."/>
            <person name="Ottonello S."/>
            <person name="Baldrian P."/>
            <person name="Spatafora J.W."/>
            <person name="Henrissat B."/>
            <person name="Nagy L.G."/>
            <person name="Aury J.M."/>
            <person name="Wincker P."/>
            <person name="Grigoriev I.V."/>
            <person name="Bonfante P."/>
            <person name="Martin F.M."/>
        </authorList>
    </citation>
    <scope>NUCLEOTIDE SEQUENCE [LARGE SCALE GENOMIC DNA]</scope>
    <source>
        <strain evidence="4 5">CCBAS932</strain>
    </source>
</reference>
<feature type="region of interest" description="Disordered" evidence="2">
    <location>
        <begin position="413"/>
        <end position="641"/>
    </location>
</feature>
<feature type="compositionally biased region" description="Basic and acidic residues" evidence="2">
    <location>
        <begin position="621"/>
        <end position="637"/>
    </location>
</feature>
<feature type="compositionally biased region" description="Low complexity" evidence="2">
    <location>
        <begin position="288"/>
        <end position="297"/>
    </location>
</feature>
<feature type="compositionally biased region" description="Acidic residues" evidence="2">
    <location>
        <begin position="461"/>
        <end position="499"/>
    </location>
</feature>
<dbReference type="CDD" id="cd00067">
    <property type="entry name" value="GAL4"/>
    <property type="match status" value="1"/>
</dbReference>
<keyword evidence="5" id="KW-1185">Reference proteome</keyword>
<dbReference type="GO" id="GO:0008270">
    <property type="term" value="F:zinc ion binding"/>
    <property type="evidence" value="ECO:0007669"/>
    <property type="project" value="InterPro"/>
</dbReference>
<feature type="domain" description="Zn(2)-C6 fungal-type" evidence="3">
    <location>
        <begin position="640"/>
        <end position="672"/>
    </location>
</feature>
<keyword evidence="1" id="KW-0539">Nucleus</keyword>
<dbReference type="SMART" id="SM00066">
    <property type="entry name" value="GAL4"/>
    <property type="match status" value="1"/>
</dbReference>
<dbReference type="EMBL" id="ML119153">
    <property type="protein sequence ID" value="RPB09305.1"/>
    <property type="molecule type" value="Genomic_DNA"/>
</dbReference>
<protein>
    <recommendedName>
        <fullName evidence="3">Zn(2)-C6 fungal-type domain-containing protein</fullName>
    </recommendedName>
</protein>
<feature type="region of interest" description="Disordered" evidence="2">
    <location>
        <begin position="142"/>
        <end position="174"/>
    </location>
</feature>
<proteinExistence type="predicted"/>
<evidence type="ECO:0000256" key="2">
    <source>
        <dbReference type="SAM" id="MobiDB-lite"/>
    </source>
</evidence>
<dbReference type="GO" id="GO:0000981">
    <property type="term" value="F:DNA-binding transcription factor activity, RNA polymerase II-specific"/>
    <property type="evidence" value="ECO:0007669"/>
    <property type="project" value="InterPro"/>
</dbReference>
<feature type="compositionally biased region" description="Basic and acidic residues" evidence="2">
    <location>
        <begin position="444"/>
        <end position="455"/>
    </location>
</feature>
<organism evidence="4 5">
    <name type="scientific">Morchella conica CCBAS932</name>
    <dbReference type="NCBI Taxonomy" id="1392247"/>
    <lineage>
        <taxon>Eukaryota</taxon>
        <taxon>Fungi</taxon>
        <taxon>Dikarya</taxon>
        <taxon>Ascomycota</taxon>
        <taxon>Pezizomycotina</taxon>
        <taxon>Pezizomycetes</taxon>
        <taxon>Pezizales</taxon>
        <taxon>Morchellaceae</taxon>
        <taxon>Morchella</taxon>
    </lineage>
</organism>
<feature type="region of interest" description="Disordered" evidence="2">
    <location>
        <begin position="349"/>
        <end position="398"/>
    </location>
</feature>
<dbReference type="OrthoDB" id="4150467at2759"/>
<feature type="compositionally biased region" description="Low complexity" evidence="2">
    <location>
        <begin position="594"/>
        <end position="612"/>
    </location>
</feature>
<feature type="compositionally biased region" description="Polar residues" evidence="2">
    <location>
        <begin position="298"/>
        <end position="309"/>
    </location>
</feature>
<dbReference type="InterPro" id="IPR001138">
    <property type="entry name" value="Zn2Cys6_DnaBD"/>
</dbReference>
<evidence type="ECO:0000313" key="4">
    <source>
        <dbReference type="EMBL" id="RPB09305.1"/>
    </source>
</evidence>
<evidence type="ECO:0000256" key="1">
    <source>
        <dbReference type="ARBA" id="ARBA00023242"/>
    </source>
</evidence>
<dbReference type="Proteomes" id="UP000277580">
    <property type="component" value="Unassembled WGS sequence"/>
</dbReference>
<feature type="compositionally biased region" description="Low complexity" evidence="2">
    <location>
        <begin position="144"/>
        <end position="165"/>
    </location>
</feature>
<feature type="region of interest" description="Disordered" evidence="2">
    <location>
        <begin position="232"/>
        <end position="321"/>
    </location>
</feature>
<dbReference type="InParanoid" id="A0A3N4KU47"/>
<dbReference type="AlphaFoldDB" id="A0A3N4KU47"/>
<name>A0A3N4KU47_9PEZI</name>
<accession>A0A3N4KU47</accession>
<sequence>MNINTLLSNEPVVRTSRTYNSFAPEATTPYHNSAAVMTPPKSLSPASSCKSVHFRICGGVSEPKTLHIFPHDTTESITTTVKNMFALSSHKDSALSFQDPEGRYMILQHENFEDGMTVFVRVEEAPHRYSYEIHPSLLNNLEPSARSVSPSAARGRRSASTGGRSKALKRPASSHNWEYKQERFDSYAPAHLPGVSIAPLGFMTYEEEQRNRLEPLASAEISLDNILEGSRRKRPKFSSDELPLYPPTALPRNDGSSASSASPTRPAGEITTPYTHRNYGYPHPTPPSTYGSYPSNSAQVQNPWPQSRTGGNGTFPTPAPTIASCISDEEVAVQLMRLGGNRIENCSVTTSTREDNYEEEEEEGFSSGGGEYGDDGRSDTTELPDPLNSGLPNSPISYSRDKMKFKSLDEILPSFDTTEPSDNEDLPSPPIPSPHTHTQQLYSYRDDPPRVESHRPYAIGAEEEEEYEDLLDDDADETYIGKEEEEEDDDADYDEDLDDVPLMKTVRGRKLSAAPSAPSAPPSNAGISQKTKPALPKGFVRATKRKNQPTLQTNGLKKPRPLPEAQWPISPASPPSSRKPSVASSSNGNAKSRSNSGNVNTVTLTLTTPTSLYGQQTATPVDDRSNQHHLGPDEPSMKPRCQRCRKSKKGCDRARPCQRCKDAGIGADGCISEDEAGTRRGRQAAAAARKAAAGGGVGVLGKLKSKTKKKKILVE</sequence>
<gene>
    <name evidence="4" type="ORF">P167DRAFT_577417</name>
</gene>
<dbReference type="PROSITE" id="PS50048">
    <property type="entry name" value="ZN2_CY6_FUNGAL_2"/>
    <property type="match status" value="1"/>
</dbReference>